<keyword evidence="11 15" id="KW-0694">RNA-binding</keyword>
<dbReference type="PANTHER" id="PTHR45765">
    <property type="entry name" value="METHIONINE--TRNA LIGASE"/>
    <property type="match status" value="1"/>
</dbReference>
<dbReference type="RefSeq" id="WP_274925683.1">
    <property type="nucleotide sequence ID" value="NZ_JAKELO010000002.1"/>
</dbReference>
<dbReference type="Pfam" id="PF01588">
    <property type="entry name" value="tRNA_bind"/>
    <property type="match status" value="1"/>
</dbReference>
<evidence type="ECO:0000256" key="13">
    <source>
        <dbReference type="ARBA" id="ARBA00023146"/>
    </source>
</evidence>
<dbReference type="PROSITE" id="PS50886">
    <property type="entry name" value="TRBD"/>
    <property type="match status" value="1"/>
</dbReference>
<feature type="binding site" evidence="15">
    <location>
        <position position="329"/>
    </location>
    <ligand>
        <name>ATP</name>
        <dbReference type="ChEBI" id="CHEBI:30616"/>
    </ligand>
</feature>
<dbReference type="Pfam" id="PF19303">
    <property type="entry name" value="Anticodon_3"/>
    <property type="match status" value="1"/>
</dbReference>
<dbReference type="Pfam" id="PF09334">
    <property type="entry name" value="tRNA-synt_1g"/>
    <property type="match status" value="1"/>
</dbReference>
<dbReference type="HAMAP" id="MF_00098">
    <property type="entry name" value="Met_tRNA_synth_type1"/>
    <property type="match status" value="1"/>
</dbReference>
<dbReference type="InterPro" id="IPR002547">
    <property type="entry name" value="tRNA-bd_dom"/>
</dbReference>
<dbReference type="FunFam" id="2.40.50.140:FF:000042">
    <property type="entry name" value="Methionine--tRNA ligase"/>
    <property type="match status" value="1"/>
</dbReference>
<keyword evidence="5 15" id="KW-0820">tRNA-binding</keyword>
<dbReference type="InterPro" id="IPR015413">
    <property type="entry name" value="Methionyl/Leucyl_tRNA_Synth"/>
</dbReference>
<evidence type="ECO:0000256" key="10">
    <source>
        <dbReference type="ARBA" id="ARBA00022840"/>
    </source>
</evidence>
<dbReference type="InterPro" id="IPR014729">
    <property type="entry name" value="Rossmann-like_a/b/a_fold"/>
</dbReference>
<dbReference type="InterPro" id="IPR014758">
    <property type="entry name" value="Met-tRNA_synth"/>
</dbReference>
<comment type="caution">
    <text evidence="17">The sequence shown here is derived from an EMBL/GenBank/DDBJ whole genome shotgun (WGS) entry which is preliminary data.</text>
</comment>
<evidence type="ECO:0000313" key="17">
    <source>
        <dbReference type="EMBL" id="MDE4909079.1"/>
    </source>
</evidence>
<comment type="subcellular location">
    <subcellularLocation>
        <location evidence="2 15">Cytoplasm</location>
    </subcellularLocation>
</comment>
<evidence type="ECO:0000256" key="4">
    <source>
        <dbReference type="ARBA" id="ARBA00022490"/>
    </source>
</evidence>
<comment type="subunit">
    <text evidence="3 15">Homodimer.</text>
</comment>
<dbReference type="SUPFAM" id="SSF47323">
    <property type="entry name" value="Anticodon-binding domain of a subclass of class I aminoacyl-tRNA synthetases"/>
    <property type="match status" value="1"/>
</dbReference>
<keyword evidence="13 15" id="KW-0030">Aminoacyl-tRNA synthetase</keyword>
<dbReference type="Gene3D" id="3.40.50.620">
    <property type="entry name" value="HUPs"/>
    <property type="match status" value="1"/>
</dbReference>
<evidence type="ECO:0000256" key="11">
    <source>
        <dbReference type="ARBA" id="ARBA00022884"/>
    </source>
</evidence>
<dbReference type="Proteomes" id="UP001143747">
    <property type="component" value="Unassembled WGS sequence"/>
</dbReference>
<keyword evidence="4 15" id="KW-0963">Cytoplasm</keyword>
<dbReference type="Gene3D" id="1.10.730.10">
    <property type="entry name" value="Isoleucyl-tRNA Synthetase, Domain 1"/>
    <property type="match status" value="1"/>
</dbReference>
<dbReference type="GO" id="GO:0004825">
    <property type="term" value="F:methionine-tRNA ligase activity"/>
    <property type="evidence" value="ECO:0007669"/>
    <property type="project" value="UniProtKB-UniRule"/>
</dbReference>
<dbReference type="NCBIfam" id="TIGR00399">
    <property type="entry name" value="metG_C_term"/>
    <property type="match status" value="1"/>
</dbReference>
<feature type="binding site" evidence="15">
    <location>
        <position position="144"/>
    </location>
    <ligand>
        <name>Zn(2+)</name>
        <dbReference type="ChEBI" id="CHEBI:29105"/>
    </ligand>
</feature>
<keyword evidence="6 15" id="KW-0436">Ligase</keyword>
<keyword evidence="7 15" id="KW-0479">Metal-binding</keyword>
<dbReference type="NCBIfam" id="NF001100">
    <property type="entry name" value="PRK00133.1"/>
    <property type="match status" value="1"/>
</dbReference>
<evidence type="ECO:0000256" key="7">
    <source>
        <dbReference type="ARBA" id="ARBA00022723"/>
    </source>
</evidence>
<evidence type="ECO:0000313" key="18">
    <source>
        <dbReference type="Proteomes" id="UP001143747"/>
    </source>
</evidence>
<evidence type="ECO:0000256" key="1">
    <source>
        <dbReference type="ARBA" id="ARBA00003314"/>
    </source>
</evidence>
<dbReference type="PANTHER" id="PTHR45765:SF1">
    <property type="entry name" value="METHIONINE--TRNA LIGASE, CYTOPLASMIC"/>
    <property type="match status" value="1"/>
</dbReference>
<feature type="short sequence motif" description="'HIGH' region" evidence="15">
    <location>
        <begin position="13"/>
        <end position="23"/>
    </location>
</feature>
<dbReference type="AlphaFoldDB" id="A0A9Q4KUL0"/>
<dbReference type="Gene3D" id="2.40.50.140">
    <property type="entry name" value="Nucleic acid-binding proteins"/>
    <property type="match status" value="1"/>
</dbReference>
<dbReference type="GO" id="GO:0017101">
    <property type="term" value="C:aminoacyl-tRNA synthetase multienzyme complex"/>
    <property type="evidence" value="ECO:0007669"/>
    <property type="project" value="TreeGrafter"/>
</dbReference>
<feature type="binding site" evidence="15">
    <location>
        <position position="160"/>
    </location>
    <ligand>
        <name>Zn(2+)</name>
        <dbReference type="ChEBI" id="CHEBI:29105"/>
    </ligand>
</feature>
<keyword evidence="18" id="KW-1185">Reference proteome</keyword>
<keyword evidence="8 15" id="KW-0547">Nucleotide-binding</keyword>
<dbReference type="CDD" id="cd02800">
    <property type="entry name" value="tRNA_bind_EcMetRS_like"/>
    <property type="match status" value="1"/>
</dbReference>
<dbReference type="InterPro" id="IPR041872">
    <property type="entry name" value="Anticodon_Met"/>
</dbReference>
<keyword evidence="9 15" id="KW-0862">Zinc</keyword>
<evidence type="ECO:0000256" key="9">
    <source>
        <dbReference type="ARBA" id="ARBA00022833"/>
    </source>
</evidence>
<evidence type="ECO:0000259" key="16">
    <source>
        <dbReference type="PROSITE" id="PS50886"/>
    </source>
</evidence>
<dbReference type="InterPro" id="IPR033911">
    <property type="entry name" value="MetRS_core"/>
</dbReference>
<feature type="binding site" evidence="15">
    <location>
        <position position="156"/>
    </location>
    <ligand>
        <name>Zn(2+)</name>
        <dbReference type="ChEBI" id="CHEBI:29105"/>
    </ligand>
</feature>
<evidence type="ECO:0000256" key="6">
    <source>
        <dbReference type="ARBA" id="ARBA00022598"/>
    </source>
</evidence>
<evidence type="ECO:0000256" key="2">
    <source>
        <dbReference type="ARBA" id="ARBA00004496"/>
    </source>
</evidence>
<comment type="catalytic activity">
    <reaction evidence="14 15">
        <text>tRNA(Met) + L-methionine + ATP = L-methionyl-tRNA(Met) + AMP + diphosphate</text>
        <dbReference type="Rhea" id="RHEA:13481"/>
        <dbReference type="Rhea" id="RHEA-COMP:9667"/>
        <dbReference type="Rhea" id="RHEA-COMP:9698"/>
        <dbReference type="ChEBI" id="CHEBI:30616"/>
        <dbReference type="ChEBI" id="CHEBI:33019"/>
        <dbReference type="ChEBI" id="CHEBI:57844"/>
        <dbReference type="ChEBI" id="CHEBI:78442"/>
        <dbReference type="ChEBI" id="CHEBI:78530"/>
        <dbReference type="ChEBI" id="CHEBI:456215"/>
        <dbReference type="EC" id="6.1.1.10"/>
    </reaction>
</comment>
<dbReference type="EC" id="6.1.1.10" evidence="15"/>
<feature type="short sequence motif" description="'KMSKS' region" evidence="15">
    <location>
        <begin position="326"/>
        <end position="330"/>
    </location>
</feature>
<evidence type="ECO:0000256" key="8">
    <source>
        <dbReference type="ARBA" id="ARBA00022741"/>
    </source>
</evidence>
<dbReference type="InterPro" id="IPR004495">
    <property type="entry name" value="Met-tRNA-synth_bsu_C"/>
</dbReference>
<evidence type="ECO:0000256" key="12">
    <source>
        <dbReference type="ARBA" id="ARBA00022917"/>
    </source>
</evidence>
<dbReference type="InterPro" id="IPR009080">
    <property type="entry name" value="tRNAsynth_Ia_anticodon-bd"/>
</dbReference>
<evidence type="ECO:0000256" key="15">
    <source>
        <dbReference type="HAMAP-Rule" id="MF_00098"/>
    </source>
</evidence>
<dbReference type="FunFam" id="2.20.28.20:FF:000001">
    <property type="entry name" value="Methionine--tRNA ligase"/>
    <property type="match status" value="1"/>
</dbReference>
<organism evidence="17 18">
    <name type="scientific">Methanogenium marinum</name>
    <dbReference type="NCBI Taxonomy" id="348610"/>
    <lineage>
        <taxon>Archaea</taxon>
        <taxon>Methanobacteriati</taxon>
        <taxon>Methanobacteriota</taxon>
        <taxon>Stenosarchaea group</taxon>
        <taxon>Methanomicrobia</taxon>
        <taxon>Methanomicrobiales</taxon>
        <taxon>Methanomicrobiaceae</taxon>
        <taxon>Methanogenium</taxon>
    </lineage>
</organism>
<dbReference type="GO" id="GO:0046872">
    <property type="term" value="F:metal ion binding"/>
    <property type="evidence" value="ECO:0007669"/>
    <property type="project" value="UniProtKB-KW"/>
</dbReference>
<feature type="binding site" evidence="15">
    <location>
        <position position="147"/>
    </location>
    <ligand>
        <name>Zn(2+)</name>
        <dbReference type="ChEBI" id="CHEBI:29105"/>
    </ligand>
</feature>
<dbReference type="GO" id="GO:0005524">
    <property type="term" value="F:ATP binding"/>
    <property type="evidence" value="ECO:0007669"/>
    <property type="project" value="UniProtKB-UniRule"/>
</dbReference>
<dbReference type="GO" id="GO:0000049">
    <property type="term" value="F:tRNA binding"/>
    <property type="evidence" value="ECO:0007669"/>
    <property type="project" value="UniProtKB-UniRule"/>
</dbReference>
<dbReference type="CDD" id="cd07957">
    <property type="entry name" value="Anticodon_Ia_Met"/>
    <property type="match status" value="1"/>
</dbReference>
<reference evidence="17" key="1">
    <citation type="submission" date="2022-01" db="EMBL/GenBank/DDBJ databases">
        <title>Draft genome of Methanogenium marinum DSM 15558.</title>
        <authorList>
            <person name="Chen S.-C."/>
            <person name="You Y.-T."/>
        </authorList>
    </citation>
    <scope>NUCLEOTIDE SEQUENCE</scope>
    <source>
        <strain evidence="17">DSM 15558</strain>
    </source>
</reference>
<sequence>MSDSPLLVTCGLPYTNGHCHIGHLRTYVPADFYVRYLRHSGKEALFICGSDNHGTPIVISADQSGKTPREISELYHNHFDSTFKRMNVVFDRFGMTDDPTNHQRTRKIVQSLIDNGHVYQKTISQSYCPHCQMFLPDRYVEGVCPHCGTRARGDECDQGCGKHLEPGEIKDPVCKICGEKAEQREQEHYFFKLGDFSEFLQEYLPSLGGTTNARNYAIGWLKEGLHDWCITRTLDWGVKFPGNEDLVVYVWVDAPIGYMAFTEEWAEQNNGDWEQFWRGSQPITHFIGQDIIYHHCVFWPAILKGAGYATPNAVVASGMVKINDKTFSKSRGYVIWTNDDYLDQGLPADYLRYYLLAYTSHTKELNFSWDVFQQRINNELVDTLGNFLYRTLHFAANKLGGIPEGKPAPEICERIQATLDIVQTEMERYEFKNAIDEMMALASFGNSYIQNNAPWKLIKENRQEAEAVILNCLQIAKACNLLFDALLPEEAQKAWEMLGYTDSVATHTIAESTEGFAHNNLPKPSILFAKIEDETRDKLNGIMKIRIEEAEMSENTEMSKNTGNTEIPTEERITIDEFARVEMKVAKILAAEKIDGSKKLLKIQVTLGDEERQIVSGISQYYTPEELIGKSVVVVTNLKKAKLFGVESDGMILAAGDNAALLIPNEDVLPGTKIL</sequence>
<dbReference type="GO" id="GO:0005829">
    <property type="term" value="C:cytosol"/>
    <property type="evidence" value="ECO:0007669"/>
    <property type="project" value="TreeGrafter"/>
</dbReference>
<dbReference type="CDD" id="cd00814">
    <property type="entry name" value="MetRS_core"/>
    <property type="match status" value="1"/>
</dbReference>
<dbReference type="GO" id="GO:0006431">
    <property type="term" value="P:methionyl-tRNA aminoacylation"/>
    <property type="evidence" value="ECO:0007669"/>
    <property type="project" value="UniProtKB-UniRule"/>
</dbReference>
<dbReference type="PRINTS" id="PR01041">
    <property type="entry name" value="TRNASYNTHMET"/>
</dbReference>
<dbReference type="InterPro" id="IPR012340">
    <property type="entry name" value="NA-bd_OB-fold"/>
</dbReference>
<dbReference type="SUPFAM" id="SSF50249">
    <property type="entry name" value="Nucleic acid-binding proteins"/>
    <property type="match status" value="1"/>
</dbReference>
<dbReference type="InterPro" id="IPR023458">
    <property type="entry name" value="Met-tRNA_ligase_1"/>
</dbReference>
<keyword evidence="12 15" id="KW-0648">Protein biosynthesis</keyword>
<accession>A0A9Q4KUL0</accession>
<dbReference type="SUPFAM" id="SSF57770">
    <property type="entry name" value="Methionyl-tRNA synthetase (MetRS), Zn-domain"/>
    <property type="match status" value="1"/>
</dbReference>
<dbReference type="EMBL" id="JAKELO010000002">
    <property type="protein sequence ID" value="MDE4909079.1"/>
    <property type="molecule type" value="Genomic_DNA"/>
</dbReference>
<dbReference type="InterPro" id="IPR029038">
    <property type="entry name" value="MetRS_Zn"/>
</dbReference>
<comment type="function">
    <text evidence="1 15">Is required not only for elongation of protein synthesis but also for the initiation of all mRNA translation through initiator tRNA(fMet) aminoacylation.</text>
</comment>
<dbReference type="Gene3D" id="2.20.28.20">
    <property type="entry name" value="Methionyl-tRNA synthetase, Zn-domain"/>
    <property type="match status" value="1"/>
</dbReference>
<name>A0A9Q4KUL0_9EURY</name>
<comment type="cofactor">
    <cofactor evidence="15">
        <name>Zn(2+)</name>
        <dbReference type="ChEBI" id="CHEBI:29105"/>
    </cofactor>
    <text evidence="15">Binds 1 zinc ion per subunit.</text>
</comment>
<dbReference type="NCBIfam" id="TIGR00398">
    <property type="entry name" value="metG"/>
    <property type="match status" value="1"/>
</dbReference>
<keyword evidence="10 15" id="KW-0067">ATP-binding</keyword>
<dbReference type="SUPFAM" id="SSF52374">
    <property type="entry name" value="Nucleotidylyl transferase"/>
    <property type="match status" value="1"/>
</dbReference>
<evidence type="ECO:0000256" key="14">
    <source>
        <dbReference type="ARBA" id="ARBA00047364"/>
    </source>
</evidence>
<evidence type="ECO:0000256" key="3">
    <source>
        <dbReference type="ARBA" id="ARBA00011738"/>
    </source>
</evidence>
<gene>
    <name evidence="15 17" type="primary">metG</name>
    <name evidence="17" type="ORF">L0665_10710</name>
</gene>
<comment type="similarity">
    <text evidence="15">Belongs to the class-I aminoacyl-tRNA synthetase family. MetG type 1 subfamily.</text>
</comment>
<feature type="domain" description="TRNA-binding" evidence="16">
    <location>
        <begin position="577"/>
        <end position="675"/>
    </location>
</feature>
<protein>
    <recommendedName>
        <fullName evidence="15">Methionine--tRNA ligase</fullName>
        <ecNumber evidence="15">6.1.1.10</ecNumber>
    </recommendedName>
    <alternativeName>
        <fullName evidence="15">Methionyl-tRNA synthetase</fullName>
        <shortName evidence="15">MetRS</shortName>
    </alternativeName>
</protein>
<evidence type="ECO:0000256" key="5">
    <source>
        <dbReference type="ARBA" id="ARBA00022555"/>
    </source>
</evidence>
<proteinExistence type="inferred from homology"/>